<evidence type="ECO:0000313" key="1">
    <source>
        <dbReference type="EMBL" id="KAJ8730664.1"/>
    </source>
</evidence>
<name>A0ACC2R190_9NEOP</name>
<dbReference type="Proteomes" id="UP001231649">
    <property type="component" value="Chromosome 12"/>
</dbReference>
<accession>A0ACC2R190</accession>
<reference evidence="1" key="1">
    <citation type="submission" date="2023-03" db="EMBL/GenBank/DDBJ databases">
        <title>Chromosome-level genomes of two armyworms, Mythimna separata and Mythimna loreyi, provide insights into the biosynthesis and reception of sex pheromones.</title>
        <authorList>
            <person name="Zhao H."/>
        </authorList>
    </citation>
    <scope>NUCLEOTIDE SEQUENCE</scope>
    <source>
        <strain evidence="1">BeijingLab</strain>
    </source>
</reference>
<keyword evidence="2" id="KW-1185">Reference proteome</keyword>
<proteinExistence type="predicted"/>
<evidence type="ECO:0000313" key="2">
    <source>
        <dbReference type="Proteomes" id="UP001231649"/>
    </source>
</evidence>
<protein>
    <submittedName>
        <fullName evidence="1">Uncharacterized protein</fullName>
    </submittedName>
</protein>
<sequence>MVIEFIELIFQICSISLVIIAAGLWASAGVTSRPKHRDEQTMVGGAIWSQIIIPIGLLICKVVEESIDQFVEGYYLVIGILLLWTTGVLLIVYETRRYKRRLRREELRAMRTAITLATRPQSSRTGILGLFLGSPSSENIKYPYDKAYLAIGVLCILAGVVKVVEFVIIGLVIVAAGLWAGAGVSTKPKHRDKQTIIGGTLWSQIIIPIGLMLAKVVEEEIFEFVEGYYLVTGILLLWINGVLLIIYEVKRYRRKHRREEMRQAMREAITHETSRESIRHSRNHTSRLGLLGLLGGSPSHERLLQTYDKAYFAIGFLCILSGILKLVELIVFVILDAKLFTNKHIVPHLQPSSNSSINYVTERD</sequence>
<dbReference type="EMBL" id="CM056788">
    <property type="protein sequence ID" value="KAJ8730664.1"/>
    <property type="molecule type" value="Genomic_DNA"/>
</dbReference>
<organism evidence="1 2">
    <name type="scientific">Mythimna loreyi</name>
    <dbReference type="NCBI Taxonomy" id="667449"/>
    <lineage>
        <taxon>Eukaryota</taxon>
        <taxon>Metazoa</taxon>
        <taxon>Ecdysozoa</taxon>
        <taxon>Arthropoda</taxon>
        <taxon>Hexapoda</taxon>
        <taxon>Insecta</taxon>
        <taxon>Pterygota</taxon>
        <taxon>Neoptera</taxon>
        <taxon>Endopterygota</taxon>
        <taxon>Lepidoptera</taxon>
        <taxon>Glossata</taxon>
        <taxon>Ditrysia</taxon>
        <taxon>Noctuoidea</taxon>
        <taxon>Noctuidae</taxon>
        <taxon>Noctuinae</taxon>
        <taxon>Hadenini</taxon>
        <taxon>Mythimna</taxon>
    </lineage>
</organism>
<comment type="caution">
    <text evidence="1">The sequence shown here is derived from an EMBL/GenBank/DDBJ whole genome shotgun (WGS) entry which is preliminary data.</text>
</comment>
<gene>
    <name evidence="1" type="ORF">PYW08_002077</name>
</gene>